<evidence type="ECO:0000256" key="1">
    <source>
        <dbReference type="SAM" id="MobiDB-lite"/>
    </source>
</evidence>
<name>A0AAD5RKL8_9PEZI</name>
<evidence type="ECO:0000313" key="3">
    <source>
        <dbReference type="EMBL" id="KAJ2896515.1"/>
    </source>
</evidence>
<comment type="caution">
    <text evidence="3">The sequence shown here is derived from an EMBL/GenBank/DDBJ whole genome shotgun (WGS) entry which is preliminary data.</text>
</comment>
<organism evidence="3 4">
    <name type="scientific">Zalerion maritima</name>
    <dbReference type="NCBI Taxonomy" id="339359"/>
    <lineage>
        <taxon>Eukaryota</taxon>
        <taxon>Fungi</taxon>
        <taxon>Dikarya</taxon>
        <taxon>Ascomycota</taxon>
        <taxon>Pezizomycotina</taxon>
        <taxon>Sordariomycetes</taxon>
        <taxon>Lulworthiomycetidae</taxon>
        <taxon>Lulworthiales</taxon>
        <taxon>Lulworthiaceae</taxon>
        <taxon>Zalerion</taxon>
    </lineage>
</organism>
<reference evidence="3" key="1">
    <citation type="submission" date="2022-07" db="EMBL/GenBank/DDBJ databases">
        <title>Draft genome sequence of Zalerion maritima ATCC 34329, a (micro)plastics degrading marine fungus.</title>
        <authorList>
            <person name="Paco A."/>
            <person name="Goncalves M.F.M."/>
            <person name="Rocha-Santos T.A.P."/>
            <person name="Alves A."/>
        </authorList>
    </citation>
    <scope>NUCLEOTIDE SEQUENCE</scope>
    <source>
        <strain evidence="3">ATCC 34329</strain>
    </source>
</reference>
<sequence length="608" mass="68018">MAMGPPKESPEIPILQPVHPDALESYQDLVDIDRQLIDDFFEEDERIQLSLLRDEETDLLISNGILDSDWSLSHPLEKPLLFRCTELVLTINPGKSYPVLLQPLKYSLQNLSLSRVPCDDLRYALNAICDRSVDHNSLSVWLAREEANAFGIFEPSHVVLDLVKETLSHLHAYRKARAKPETTVQGNVQKKAAWTALSAGERAHEILGPPKDITKGVPSNYRVLHVEEIIRHDLANKYLKYQANLRDKLESTSKEKLIKCVGVSGGNARKEDLVEELLKPKVTFHGTPRQNVPSIVRHGFFKPGSKIPKESKANGEKHEVQHGSTYGRGIYSSPSPSFALSYSGYYCEPPSSPSEFFGLKLIVCATLMGRPAAVTRDDNWRCQYESYPGSDSHVANNKFEFIVFDSAAILPVYVIHLDWGNSNSDHVLDIPKDPRDWVKRKPNVSARRIVTDDFAAGDKKRAREAALARAKKYFPYGYGPATGGRFVVEEIGEVSEDEEDYGDYQAMRGDEAEGNHASLNFWSWVKAAEEEGSEDHIGGGAKLAAATWKRGGSLADEYSEFRKLGRDDRPVGPEWEAIPLPPKPGEEERYPGEDDDEDMGLGFLMLGE</sequence>
<feature type="domain" description="PARP catalytic" evidence="2">
    <location>
        <begin position="218"/>
        <end position="379"/>
    </location>
</feature>
<keyword evidence="4" id="KW-1185">Reference proteome</keyword>
<dbReference type="SUPFAM" id="SSF56399">
    <property type="entry name" value="ADP-ribosylation"/>
    <property type="match status" value="1"/>
</dbReference>
<proteinExistence type="predicted"/>
<dbReference type="GO" id="GO:0003950">
    <property type="term" value="F:NAD+ poly-ADP-ribosyltransferase activity"/>
    <property type="evidence" value="ECO:0007669"/>
    <property type="project" value="InterPro"/>
</dbReference>
<accession>A0AAD5RKL8</accession>
<dbReference type="Proteomes" id="UP001201980">
    <property type="component" value="Unassembled WGS sequence"/>
</dbReference>
<dbReference type="Pfam" id="PF00644">
    <property type="entry name" value="PARP"/>
    <property type="match status" value="1"/>
</dbReference>
<dbReference type="EMBL" id="JAKWBI020000328">
    <property type="protein sequence ID" value="KAJ2896515.1"/>
    <property type="molecule type" value="Genomic_DNA"/>
</dbReference>
<feature type="region of interest" description="Disordered" evidence="1">
    <location>
        <begin position="565"/>
        <end position="601"/>
    </location>
</feature>
<protein>
    <recommendedName>
        <fullName evidence="2">PARP catalytic domain-containing protein</fullName>
    </recommendedName>
</protein>
<evidence type="ECO:0000313" key="4">
    <source>
        <dbReference type="Proteomes" id="UP001201980"/>
    </source>
</evidence>
<gene>
    <name evidence="3" type="ORF">MKZ38_005468</name>
</gene>
<dbReference type="Gene3D" id="3.90.228.10">
    <property type="match status" value="1"/>
</dbReference>
<evidence type="ECO:0000259" key="2">
    <source>
        <dbReference type="Pfam" id="PF00644"/>
    </source>
</evidence>
<dbReference type="InterPro" id="IPR012317">
    <property type="entry name" value="Poly(ADP-ribose)pol_cat_dom"/>
</dbReference>
<dbReference type="AlphaFoldDB" id="A0AAD5RKL8"/>